<evidence type="ECO:0000313" key="2">
    <source>
        <dbReference type="Proteomes" id="UP000002071"/>
    </source>
</evidence>
<dbReference type="SUPFAM" id="SSF55144">
    <property type="entry name" value="LigT-like"/>
    <property type="match status" value="1"/>
</dbReference>
<dbReference type="Pfam" id="PF13563">
    <property type="entry name" value="2_5_RNA_ligase2"/>
    <property type="match status" value="1"/>
</dbReference>
<evidence type="ECO:0000313" key="1">
    <source>
        <dbReference type="EMBL" id="ACV11682.1"/>
    </source>
</evidence>
<dbReference type="HOGENOM" id="CLU_135999_0_0_2"/>
<accession>C7NP95</accession>
<dbReference type="InterPro" id="IPR009097">
    <property type="entry name" value="Cyclic_Pdiesterase"/>
</dbReference>
<organism evidence="1 2">
    <name type="scientific">Halorhabdus utahensis (strain DSM 12940 / JCM 11049 / AX-2)</name>
    <dbReference type="NCBI Taxonomy" id="519442"/>
    <lineage>
        <taxon>Archaea</taxon>
        <taxon>Methanobacteriati</taxon>
        <taxon>Methanobacteriota</taxon>
        <taxon>Stenosarchaea group</taxon>
        <taxon>Halobacteria</taxon>
        <taxon>Halobacteriales</taxon>
        <taxon>Haloarculaceae</taxon>
        <taxon>Halorhabdus</taxon>
    </lineage>
</organism>
<reference evidence="1 2" key="1">
    <citation type="journal article" date="2009" name="Stand. Genomic Sci.">
        <title>Complete genome sequence of Halorhabdus utahensis type strain (AX-2).</title>
        <authorList>
            <person name="Anderson I."/>
            <person name="Tindall B.J."/>
            <person name="Pomrenke H."/>
            <person name="Goker M."/>
            <person name="Lapidus A."/>
            <person name="Nolan M."/>
            <person name="Copeland A."/>
            <person name="Glavina Del Rio T."/>
            <person name="Chen F."/>
            <person name="Tice H."/>
            <person name="Cheng J.F."/>
            <person name="Lucas S."/>
            <person name="Chertkov O."/>
            <person name="Bruce D."/>
            <person name="Brettin T."/>
            <person name="Detter J.C."/>
            <person name="Han C."/>
            <person name="Goodwin L."/>
            <person name="Land M."/>
            <person name="Hauser L."/>
            <person name="Chang Y.J."/>
            <person name="Jeffries C.D."/>
            <person name="Pitluck S."/>
            <person name="Pati A."/>
            <person name="Mavromatis K."/>
            <person name="Ivanova N."/>
            <person name="Ovchinnikova G."/>
            <person name="Chen A."/>
            <person name="Palaniappan K."/>
            <person name="Chain P."/>
            <person name="Rohde M."/>
            <person name="Bristow J."/>
            <person name="Eisen J.A."/>
            <person name="Markowitz V."/>
            <person name="Hugenholtz P."/>
            <person name="Kyrpides N.C."/>
            <person name="Klenk H.P."/>
        </authorList>
    </citation>
    <scope>NUCLEOTIDE SEQUENCE [LARGE SCALE GENOMIC DNA]</scope>
    <source>
        <strain evidence="2">DSM 12940 / JCM 11049 / AX-2</strain>
    </source>
</reference>
<dbReference type="KEGG" id="hut:Huta_1507"/>
<dbReference type="EMBL" id="CP001687">
    <property type="protein sequence ID" value="ACV11682.1"/>
    <property type="molecule type" value="Genomic_DNA"/>
</dbReference>
<name>C7NP95_HALUD</name>
<gene>
    <name evidence="1" type="ordered locus">Huta_1507</name>
</gene>
<keyword evidence="2" id="KW-1185">Reference proteome</keyword>
<dbReference type="eggNOG" id="arCOG01738">
    <property type="taxonomic scope" value="Archaea"/>
</dbReference>
<sequence>MYSLNVPVPSSVARLASELAHDVPRAQERTRGEHTLVLKRLGQDRSVPRIQAQVREYLTGQPPFEAQVTGVDYFANPTNGPAPVVYLTVESPELRRVHGRLVDLFSPVEGLEGDEYSPHVTIARGGDDERINRLVERSIDPITWTVTRLTVRDARRGEPASSISLPV</sequence>
<protein>
    <recommendedName>
        <fullName evidence="3">Phosphoesterase HXTX</fullName>
    </recommendedName>
</protein>
<dbReference type="Proteomes" id="UP000002071">
    <property type="component" value="Chromosome"/>
</dbReference>
<dbReference type="OrthoDB" id="200286at2157"/>
<proteinExistence type="predicted"/>
<dbReference type="AlphaFoldDB" id="C7NP95"/>
<evidence type="ECO:0008006" key="3">
    <source>
        <dbReference type="Google" id="ProtNLM"/>
    </source>
</evidence>
<dbReference type="GeneID" id="8383786"/>
<dbReference type="RefSeq" id="WP_015789256.1">
    <property type="nucleotide sequence ID" value="NC_013158.1"/>
</dbReference>
<dbReference type="Gene3D" id="3.90.1140.10">
    <property type="entry name" value="Cyclic phosphodiesterase"/>
    <property type="match status" value="1"/>
</dbReference>